<reference evidence="1" key="1">
    <citation type="journal article" date="2021" name="bioRxiv">
        <title>Whole Genome Assembly and Annotation of Northern Wild Rice, Zizania palustris L., Supports a Whole Genome Duplication in the Zizania Genus.</title>
        <authorList>
            <person name="Haas M."/>
            <person name="Kono T."/>
            <person name="Macchietto M."/>
            <person name="Millas R."/>
            <person name="McGilp L."/>
            <person name="Shao M."/>
            <person name="Duquette J."/>
            <person name="Hirsch C.N."/>
            <person name="Kimball J."/>
        </authorList>
    </citation>
    <scope>NUCLEOTIDE SEQUENCE</scope>
    <source>
        <tissue evidence="1">Fresh leaf tissue</tissue>
    </source>
</reference>
<dbReference type="AlphaFoldDB" id="A0A8J5W1A1"/>
<protein>
    <submittedName>
        <fullName evidence="1">Uncharacterized protein</fullName>
    </submittedName>
</protein>
<evidence type="ECO:0000313" key="1">
    <source>
        <dbReference type="EMBL" id="KAG8084001.1"/>
    </source>
</evidence>
<accession>A0A8J5W1A1</accession>
<proteinExistence type="predicted"/>
<reference evidence="1" key="2">
    <citation type="submission" date="2021-02" db="EMBL/GenBank/DDBJ databases">
        <authorList>
            <person name="Kimball J.A."/>
            <person name="Haas M.W."/>
            <person name="Macchietto M."/>
            <person name="Kono T."/>
            <person name="Duquette J."/>
            <person name="Shao M."/>
        </authorList>
    </citation>
    <scope>NUCLEOTIDE SEQUENCE</scope>
    <source>
        <tissue evidence="1">Fresh leaf tissue</tissue>
    </source>
</reference>
<dbReference type="EMBL" id="JAAALK010000082">
    <property type="protein sequence ID" value="KAG8084001.1"/>
    <property type="molecule type" value="Genomic_DNA"/>
</dbReference>
<evidence type="ECO:0000313" key="2">
    <source>
        <dbReference type="Proteomes" id="UP000729402"/>
    </source>
</evidence>
<dbReference type="OrthoDB" id="711777at2759"/>
<dbReference type="Proteomes" id="UP000729402">
    <property type="component" value="Unassembled WGS sequence"/>
</dbReference>
<comment type="caution">
    <text evidence="1">The sequence shown here is derived from an EMBL/GenBank/DDBJ whole genome shotgun (WGS) entry which is preliminary data.</text>
</comment>
<organism evidence="1 2">
    <name type="scientific">Zizania palustris</name>
    <name type="common">Northern wild rice</name>
    <dbReference type="NCBI Taxonomy" id="103762"/>
    <lineage>
        <taxon>Eukaryota</taxon>
        <taxon>Viridiplantae</taxon>
        <taxon>Streptophyta</taxon>
        <taxon>Embryophyta</taxon>
        <taxon>Tracheophyta</taxon>
        <taxon>Spermatophyta</taxon>
        <taxon>Magnoliopsida</taxon>
        <taxon>Liliopsida</taxon>
        <taxon>Poales</taxon>
        <taxon>Poaceae</taxon>
        <taxon>BOP clade</taxon>
        <taxon>Oryzoideae</taxon>
        <taxon>Oryzeae</taxon>
        <taxon>Zizaniinae</taxon>
        <taxon>Zizania</taxon>
    </lineage>
</organism>
<keyword evidence="2" id="KW-1185">Reference proteome</keyword>
<name>A0A8J5W1A1_ZIZPA</name>
<gene>
    <name evidence="1" type="ORF">GUJ93_ZPchr0010g10166</name>
</gene>
<sequence>MENLDKPHYQTRVQAKTQAMEQQLLEVTRALGVIQAQNAVIQAKVESLEEIKPSVMDLATWRPEVVKSVEDL</sequence>